<comment type="caution">
    <text evidence="3">The sequence shown here is derived from an EMBL/GenBank/DDBJ whole genome shotgun (WGS) entry which is preliminary data.</text>
</comment>
<organism evidence="3 4">
    <name type="scientific">Candidatus Magasanikbacteria bacterium CG1_02_32_51</name>
    <dbReference type="NCBI Taxonomy" id="1805238"/>
    <lineage>
        <taxon>Bacteria</taxon>
        <taxon>Candidatus Magasanikiibacteriota</taxon>
    </lineage>
</organism>
<dbReference type="EMBL" id="MNVC01000045">
    <property type="protein sequence ID" value="OIO18404.1"/>
    <property type="molecule type" value="Genomic_DNA"/>
</dbReference>
<dbReference type="Pfam" id="PF18895">
    <property type="entry name" value="T4SS_pilin"/>
    <property type="match status" value="1"/>
</dbReference>
<proteinExistence type="predicted"/>
<keyword evidence="2" id="KW-0732">Signal</keyword>
<gene>
    <name evidence="3" type="ORF">AUJ23_03820</name>
</gene>
<dbReference type="STRING" id="1805238.AUJ23_03820"/>
<protein>
    <submittedName>
        <fullName evidence="3">Uncharacterized protein</fullName>
    </submittedName>
</protein>
<accession>A0A1J4U1L1</accession>
<reference evidence="3 4" key="1">
    <citation type="journal article" date="2016" name="Environ. Microbiol.">
        <title>Genomic resolution of a cold subsurface aquifer community provides metabolic insights for novel microbes adapted to high CO concentrations.</title>
        <authorList>
            <person name="Probst A.J."/>
            <person name="Castelle C.J."/>
            <person name="Singh A."/>
            <person name="Brown C.T."/>
            <person name="Anantharaman K."/>
            <person name="Sharon I."/>
            <person name="Hug L.A."/>
            <person name="Burstein D."/>
            <person name="Emerson J.B."/>
            <person name="Thomas B.C."/>
            <person name="Banfield J.F."/>
        </authorList>
    </citation>
    <scope>NUCLEOTIDE SEQUENCE [LARGE SCALE GENOMIC DNA]</scope>
    <source>
        <strain evidence="3">CG1_02_32_51</strain>
    </source>
</reference>
<keyword evidence="1" id="KW-1133">Transmembrane helix</keyword>
<feature type="transmembrane region" description="Helical" evidence="1">
    <location>
        <begin position="108"/>
        <end position="136"/>
    </location>
</feature>
<sequence length="511" mass="55825">MQKKIFLTLVLIFLLIPKTSFAALDQRCWLEEDCKKFRETFGSVDAIGGFYSADLHMDAKEACKTGADGKDFTGRNIGFCLPAGETVTSISFGGRTKFSNIGEFIKFIYQYAFIIGSVIAVMVIIVAGVMYIFSGGNSDTVGQAKKKIYGAITGLVLMALSFTILKTINPYLVELRLPSIWAINTSGIAPVNCESLDQGPKKVTMIALAKNQSATTPPTDLASAKFFIPDSTTADKTSICGNDYYVNKTGGQTCGGNSCLSDGQVCYQKPIASSKACNTANIAGIVYSSSVTDNFVQKNTLAIILSTVFGEGWEWKWLTDDGKNDIDIKAVCKNGKLEDLSIDTKDPSEEIYINSDKLIQEFFSIIPPSKINHNYCSGDGEIKGFVLFLSINEEGSFNNDEHYFGIDRATGQAIDLADDGDDLEDDLFISTGTGISMTDFFLSPALNIALKPYAKPAAQVLSKNIIDKYLIKAEELKKGIYFHIDIDKICDVDNLSDFTRCYAKFGYSPPK</sequence>
<evidence type="ECO:0000256" key="2">
    <source>
        <dbReference type="SAM" id="SignalP"/>
    </source>
</evidence>
<keyword evidence="1" id="KW-0472">Membrane</keyword>
<dbReference type="Proteomes" id="UP000181941">
    <property type="component" value="Unassembled WGS sequence"/>
</dbReference>
<feature type="signal peptide" evidence="2">
    <location>
        <begin position="1"/>
        <end position="22"/>
    </location>
</feature>
<evidence type="ECO:0000313" key="3">
    <source>
        <dbReference type="EMBL" id="OIO18404.1"/>
    </source>
</evidence>
<evidence type="ECO:0000313" key="4">
    <source>
        <dbReference type="Proteomes" id="UP000181941"/>
    </source>
</evidence>
<dbReference type="InterPro" id="IPR043993">
    <property type="entry name" value="T4SS_pilin"/>
</dbReference>
<evidence type="ECO:0000256" key="1">
    <source>
        <dbReference type="SAM" id="Phobius"/>
    </source>
</evidence>
<feature type="chain" id="PRO_5009633566" evidence="2">
    <location>
        <begin position="23"/>
        <end position="511"/>
    </location>
</feature>
<name>A0A1J4U1L1_9BACT</name>
<dbReference type="AlphaFoldDB" id="A0A1J4U1L1"/>
<feature type="transmembrane region" description="Helical" evidence="1">
    <location>
        <begin position="148"/>
        <end position="168"/>
    </location>
</feature>
<keyword evidence="1" id="KW-0812">Transmembrane</keyword>